<protein>
    <submittedName>
        <fullName evidence="2">Uncharacterized protein</fullName>
    </submittedName>
</protein>
<sequence>MTSCCRLGRMGRFQQIQTTLSIVTLLLKVLHNTLQKFTTAIPTHPCRSPADTNLSKDEELDAWLPRDGQGRPKGPSFPNGTEINGTGATEPCTHGWIYDNSTFPSTIVTDPGTWGRGASNVLSRPRFHLLSQAGLSEGADLELPAVSSLRDLCCLHTQLPNLLRFPFPLRHGCQADNHPQIHISGVAAHPCPARSGPLIWICPHCRPALPGWHGLCCAPLVPPAAVGLSAPLCHPQLLQVRGTSG</sequence>
<dbReference type="Ensembl" id="ENSPSNT00000030765.1">
    <property type="protein sequence ID" value="ENSPSNP00000027376.1"/>
    <property type="gene ID" value="ENSPSNG00000019902.1"/>
</dbReference>
<evidence type="ECO:0000313" key="2">
    <source>
        <dbReference type="Ensembl" id="ENSPSNP00000027376.1"/>
    </source>
</evidence>
<evidence type="ECO:0000256" key="1">
    <source>
        <dbReference type="SAM" id="MobiDB-lite"/>
    </source>
</evidence>
<dbReference type="AlphaFoldDB" id="A0A8C9E9B1"/>
<dbReference type="GeneTree" id="ENSGT00940000157004"/>
<name>A0A8C9E9B1_PHOSS</name>
<evidence type="ECO:0000313" key="3">
    <source>
        <dbReference type="Proteomes" id="UP000694554"/>
    </source>
</evidence>
<organism evidence="2 3">
    <name type="scientific">Phocoena sinus</name>
    <name type="common">Vaquita</name>
    <dbReference type="NCBI Taxonomy" id="42100"/>
    <lineage>
        <taxon>Eukaryota</taxon>
        <taxon>Metazoa</taxon>
        <taxon>Chordata</taxon>
        <taxon>Craniata</taxon>
        <taxon>Vertebrata</taxon>
        <taxon>Euteleostomi</taxon>
        <taxon>Mammalia</taxon>
        <taxon>Eutheria</taxon>
        <taxon>Laurasiatheria</taxon>
        <taxon>Artiodactyla</taxon>
        <taxon>Whippomorpha</taxon>
        <taxon>Cetacea</taxon>
        <taxon>Odontoceti</taxon>
        <taxon>Phocoenidae</taxon>
        <taxon>Phocoena</taxon>
    </lineage>
</organism>
<keyword evidence="3" id="KW-1185">Reference proteome</keyword>
<dbReference type="Proteomes" id="UP000694554">
    <property type="component" value="Chromosome 8"/>
</dbReference>
<reference evidence="2" key="2">
    <citation type="submission" date="2025-08" db="UniProtKB">
        <authorList>
            <consortium name="Ensembl"/>
        </authorList>
    </citation>
    <scope>IDENTIFICATION</scope>
</reference>
<feature type="region of interest" description="Disordered" evidence="1">
    <location>
        <begin position="64"/>
        <end position="85"/>
    </location>
</feature>
<reference evidence="2" key="1">
    <citation type="submission" date="2019-08" db="EMBL/GenBank/DDBJ databases">
        <title>Phocoena sinus (Vaquita) genome, mPhoSin1, primary haplotype.</title>
        <authorList>
            <person name="Morin P."/>
            <person name="Mountcastle J."/>
            <person name="Fungtammasan C."/>
            <person name="Rhie A."/>
            <person name="Rojas-Bracho L."/>
            <person name="Smith C.R."/>
            <person name="Taylor B.L."/>
            <person name="Gulland F.M.D."/>
            <person name="Musser W."/>
            <person name="Houck M."/>
            <person name="Haase B."/>
            <person name="Paez S."/>
            <person name="Howe K."/>
            <person name="Torrance J."/>
            <person name="Formenti G."/>
            <person name="Phillippy A."/>
            <person name="Ryder O."/>
            <person name="Jarvis E.D."/>
            <person name="Fedrigo O."/>
        </authorList>
    </citation>
    <scope>NUCLEOTIDE SEQUENCE [LARGE SCALE GENOMIC DNA]</scope>
</reference>
<reference evidence="2" key="3">
    <citation type="submission" date="2025-09" db="UniProtKB">
        <authorList>
            <consortium name="Ensembl"/>
        </authorList>
    </citation>
    <scope>IDENTIFICATION</scope>
</reference>
<proteinExistence type="predicted"/>
<accession>A0A8C9E9B1</accession>